<dbReference type="EMBL" id="HBJA01140215">
    <property type="protein sequence ID" value="CAE0836859.1"/>
    <property type="molecule type" value="Transcribed_RNA"/>
</dbReference>
<dbReference type="Gene3D" id="4.10.60.10">
    <property type="entry name" value="Zinc finger, CCHC-type"/>
    <property type="match status" value="2"/>
</dbReference>
<name>A0A7S4LL01_9EUGL</name>
<evidence type="ECO:0000256" key="1">
    <source>
        <dbReference type="PROSITE-ProRule" id="PRU00047"/>
    </source>
</evidence>
<dbReference type="GO" id="GO:0008270">
    <property type="term" value="F:zinc ion binding"/>
    <property type="evidence" value="ECO:0007669"/>
    <property type="project" value="UniProtKB-KW"/>
</dbReference>
<protein>
    <recommendedName>
        <fullName evidence="3">CCHC-type domain-containing protein</fullName>
    </recommendedName>
</protein>
<dbReference type="InterPro" id="IPR036875">
    <property type="entry name" value="Znf_CCHC_sf"/>
</dbReference>
<keyword evidence="1" id="KW-0863">Zinc-finger</keyword>
<dbReference type="SUPFAM" id="SSF57756">
    <property type="entry name" value="Retrovirus zinc finger-like domains"/>
    <property type="match status" value="3"/>
</dbReference>
<gene>
    <name evidence="4" type="ORF">EGYM00163_LOCUS48223</name>
</gene>
<feature type="domain" description="CCHC-type" evidence="3">
    <location>
        <begin position="24"/>
        <end position="39"/>
    </location>
</feature>
<evidence type="ECO:0000256" key="2">
    <source>
        <dbReference type="SAM" id="MobiDB-lite"/>
    </source>
</evidence>
<dbReference type="AlphaFoldDB" id="A0A7S4LL01"/>
<feature type="domain" description="CCHC-type" evidence="3">
    <location>
        <begin position="82"/>
        <end position="97"/>
    </location>
</feature>
<keyword evidence="1" id="KW-0479">Metal-binding</keyword>
<evidence type="ECO:0000313" key="4">
    <source>
        <dbReference type="EMBL" id="CAE0836859.1"/>
    </source>
</evidence>
<dbReference type="SMART" id="SM00343">
    <property type="entry name" value="ZnF_C2HC"/>
    <property type="match status" value="3"/>
</dbReference>
<feature type="compositionally biased region" description="Basic and acidic residues" evidence="2">
    <location>
        <begin position="340"/>
        <end position="354"/>
    </location>
</feature>
<organism evidence="4">
    <name type="scientific">Eutreptiella gymnastica</name>
    <dbReference type="NCBI Taxonomy" id="73025"/>
    <lineage>
        <taxon>Eukaryota</taxon>
        <taxon>Discoba</taxon>
        <taxon>Euglenozoa</taxon>
        <taxon>Euglenida</taxon>
        <taxon>Spirocuta</taxon>
        <taxon>Euglenophyceae</taxon>
        <taxon>Eutreptiales</taxon>
        <taxon>Eutreptiaceae</taxon>
        <taxon>Eutreptiella</taxon>
    </lineage>
</organism>
<dbReference type="InterPro" id="IPR001878">
    <property type="entry name" value="Znf_CCHC"/>
</dbReference>
<dbReference type="PROSITE" id="PS50158">
    <property type="entry name" value="ZF_CCHC"/>
    <property type="match status" value="2"/>
</dbReference>
<evidence type="ECO:0000259" key="3">
    <source>
        <dbReference type="PROSITE" id="PS50158"/>
    </source>
</evidence>
<proteinExistence type="predicted"/>
<accession>A0A7S4LL01</accession>
<dbReference type="Pfam" id="PF00098">
    <property type="entry name" value="zf-CCHC"/>
    <property type="match status" value="1"/>
</dbReference>
<keyword evidence="1" id="KW-0862">Zinc</keyword>
<sequence length="437" mass="49324">MATTGRGKGGGKGKGRGGRRPVICANCHEGGHFAYDCPKRPDTANGDNTGDDGPSAPCIWCEEMHWSYACPVAAQRRSQGVCLKCGDPNHWVKACPKYREGAQRPDTPNVWCMRCGTTKHSTSRCTAESGAPIHMPTENDDIHVCLWCGIAGHDFSECFRRVPSQTKEHATKITELEKHINAEIAPLKKAVENISGIKDQLGTLTDRVAALETWRTASAPHLDEMKKQTASFQDMLQDFPQWKKKVEATQKAQKTKFDSFLDTQWKPMNAQFQELLTEWQRPEKRQRSDDLYDLLLNSEEERDVELDDERNNAVAIKMSTSSGSRDPPETPKRQDRKKLRTDANKIRGPDRDPWLDIPPGDAAWTEELMDALMGDWQPAYHDRLLKWLRVHSTSEMVETVESLATAETTRIRDSGLKQVLKGARVSPMVFSNRPRQQ</sequence>
<dbReference type="GO" id="GO:0003676">
    <property type="term" value="F:nucleic acid binding"/>
    <property type="evidence" value="ECO:0007669"/>
    <property type="project" value="InterPro"/>
</dbReference>
<dbReference type="SUPFAM" id="SSF90257">
    <property type="entry name" value="Myosin rod fragments"/>
    <property type="match status" value="1"/>
</dbReference>
<feature type="region of interest" description="Disordered" evidence="2">
    <location>
        <begin position="316"/>
        <end position="357"/>
    </location>
</feature>
<reference evidence="4" key="1">
    <citation type="submission" date="2021-01" db="EMBL/GenBank/DDBJ databases">
        <authorList>
            <person name="Corre E."/>
            <person name="Pelletier E."/>
            <person name="Niang G."/>
            <person name="Scheremetjew M."/>
            <person name="Finn R."/>
            <person name="Kale V."/>
            <person name="Holt S."/>
            <person name="Cochrane G."/>
            <person name="Meng A."/>
            <person name="Brown T."/>
            <person name="Cohen L."/>
        </authorList>
    </citation>
    <scope>NUCLEOTIDE SEQUENCE</scope>
    <source>
        <strain evidence="4">CCMP1594</strain>
    </source>
</reference>